<reference evidence="5 6" key="1">
    <citation type="submission" date="2020-07" db="EMBL/GenBank/DDBJ databases">
        <title>Gai3-2, isolated from salt lake.</title>
        <authorList>
            <person name="Cui H."/>
            <person name="Shi X."/>
        </authorList>
    </citation>
    <scope>NUCLEOTIDE SEQUENCE [LARGE SCALE GENOMIC DNA]</scope>
    <source>
        <strain evidence="5 6">Gai3-2</strain>
        <plasmid evidence="5 6">unnamed1</plasmid>
    </source>
</reference>
<dbReference type="Pfam" id="PF07992">
    <property type="entry name" value="Pyr_redox_2"/>
    <property type="match status" value="1"/>
</dbReference>
<dbReference type="Proteomes" id="UP000509750">
    <property type="component" value="Plasmid unnamed1"/>
</dbReference>
<dbReference type="PANTHER" id="PTHR48105">
    <property type="entry name" value="THIOREDOXIN REDUCTASE 1-RELATED-RELATED"/>
    <property type="match status" value="1"/>
</dbReference>
<dbReference type="Gene3D" id="3.50.50.60">
    <property type="entry name" value="FAD/NAD(P)-binding domain"/>
    <property type="match status" value="1"/>
</dbReference>
<dbReference type="InterPro" id="IPR050097">
    <property type="entry name" value="Ferredoxin-NADP_redctase_2"/>
</dbReference>
<sequence>MTGEADGSTGGAADAVEDAERYDVAVVGGGPAGSSAAVFTARAGLEVVVFDRGNSSLARCGHLENFLGFPVGIDVETFYGLMHDHVEEAGAELIPDLVERVERVADAGTADAETVDGEPADAETVDGEPADAGTADGFLIGTQDGRTAVADAVVAATTYDAEYLRPLDDEGAMFEAHEHGGETHERFDGGYADADGRTPIEGLYVAGPMADGTNQAIAAAGDGASVACELLRDRRETDGLWDPVSGHWDWVRRASDVDDEAALRDHLRDWAAREAPADLGPGDDRFERVCERLLEERSAAYVDREELDVRAEAGKRRLAEHLPDDLLLDVVDDERVREYAASLPADVGE</sequence>
<evidence type="ECO:0000256" key="1">
    <source>
        <dbReference type="ARBA" id="ARBA00022630"/>
    </source>
</evidence>
<dbReference type="PRINTS" id="PR00469">
    <property type="entry name" value="PNDRDTASEII"/>
</dbReference>
<organism evidence="5 6">
    <name type="scientific">Halorarum halophilum</name>
    <dbReference type="NCBI Taxonomy" id="2743090"/>
    <lineage>
        <taxon>Archaea</taxon>
        <taxon>Methanobacteriati</taxon>
        <taxon>Methanobacteriota</taxon>
        <taxon>Stenosarchaea group</taxon>
        <taxon>Halobacteria</taxon>
        <taxon>Halobacteriales</taxon>
        <taxon>Haloferacaceae</taxon>
        <taxon>Halorarum</taxon>
    </lineage>
</organism>
<keyword evidence="6" id="KW-1185">Reference proteome</keyword>
<feature type="domain" description="FAD/NAD(P)-binding" evidence="4">
    <location>
        <begin position="22"/>
        <end position="157"/>
    </location>
</feature>
<keyword evidence="5" id="KW-0614">Plasmid</keyword>
<keyword evidence="1" id="KW-0285">Flavoprotein</keyword>
<accession>A0A7D5KPR1</accession>
<protein>
    <submittedName>
        <fullName evidence="5">NAD(P)/FAD-dependent oxidoreductase</fullName>
    </submittedName>
</protein>
<dbReference type="EMBL" id="CP058530">
    <property type="protein sequence ID" value="QLG29762.1"/>
    <property type="molecule type" value="Genomic_DNA"/>
</dbReference>
<dbReference type="OrthoDB" id="214187at2157"/>
<evidence type="ECO:0000256" key="3">
    <source>
        <dbReference type="SAM" id="MobiDB-lite"/>
    </source>
</evidence>
<dbReference type="GeneID" id="56031037"/>
<geneLocation type="plasmid" evidence="5 6">
    <name>unnamed1</name>
</geneLocation>
<dbReference type="SUPFAM" id="SSF51905">
    <property type="entry name" value="FAD/NAD(P)-binding domain"/>
    <property type="match status" value="1"/>
</dbReference>
<dbReference type="InterPro" id="IPR036188">
    <property type="entry name" value="FAD/NAD-bd_sf"/>
</dbReference>
<dbReference type="RefSeq" id="WP_179171336.1">
    <property type="nucleotide sequence ID" value="NZ_CP058530.1"/>
</dbReference>
<evidence type="ECO:0000256" key="2">
    <source>
        <dbReference type="ARBA" id="ARBA00023002"/>
    </source>
</evidence>
<evidence type="ECO:0000259" key="4">
    <source>
        <dbReference type="Pfam" id="PF07992"/>
    </source>
</evidence>
<name>A0A7D5KPR1_9EURY</name>
<gene>
    <name evidence="5" type="ORF">HUG10_19350</name>
</gene>
<keyword evidence="2" id="KW-0560">Oxidoreductase</keyword>
<dbReference type="InterPro" id="IPR023753">
    <property type="entry name" value="FAD/NAD-binding_dom"/>
</dbReference>
<evidence type="ECO:0000313" key="6">
    <source>
        <dbReference type="Proteomes" id="UP000509750"/>
    </source>
</evidence>
<feature type="compositionally biased region" description="Acidic residues" evidence="3">
    <location>
        <begin position="113"/>
        <end position="129"/>
    </location>
</feature>
<evidence type="ECO:0000313" key="5">
    <source>
        <dbReference type="EMBL" id="QLG29762.1"/>
    </source>
</evidence>
<proteinExistence type="predicted"/>
<dbReference type="AlphaFoldDB" id="A0A7D5KPR1"/>
<dbReference type="KEGG" id="halg:HUG10_19350"/>
<dbReference type="GO" id="GO:0016491">
    <property type="term" value="F:oxidoreductase activity"/>
    <property type="evidence" value="ECO:0007669"/>
    <property type="project" value="UniProtKB-KW"/>
</dbReference>
<feature type="region of interest" description="Disordered" evidence="3">
    <location>
        <begin position="108"/>
        <end position="130"/>
    </location>
</feature>